<keyword evidence="3" id="KW-1185">Reference proteome</keyword>
<evidence type="ECO:0000313" key="2">
    <source>
        <dbReference type="EMBL" id="KAF4671716.1"/>
    </source>
</evidence>
<evidence type="ECO:0000256" key="1">
    <source>
        <dbReference type="SAM" id="SignalP"/>
    </source>
</evidence>
<reference evidence="2 3" key="1">
    <citation type="submission" date="2020-04" db="EMBL/GenBank/DDBJ databases">
        <title>Perkinsus chesapeaki whole genome sequence.</title>
        <authorList>
            <person name="Bogema D.R."/>
        </authorList>
    </citation>
    <scope>NUCLEOTIDE SEQUENCE [LARGE SCALE GENOMIC DNA]</scope>
    <source>
        <strain evidence="2">ATCC PRA-425</strain>
    </source>
</reference>
<feature type="chain" id="PRO_5029472351" evidence="1">
    <location>
        <begin position="19"/>
        <end position="324"/>
    </location>
</feature>
<gene>
    <name evidence="2" type="ORF">FOL47_001323</name>
</gene>
<feature type="signal peptide" evidence="1">
    <location>
        <begin position="1"/>
        <end position="18"/>
    </location>
</feature>
<proteinExistence type="predicted"/>
<keyword evidence="1" id="KW-0732">Signal</keyword>
<dbReference type="AlphaFoldDB" id="A0A7J6MJU5"/>
<accession>A0A7J6MJU5</accession>
<name>A0A7J6MJU5_PERCH</name>
<dbReference type="EMBL" id="JAAPAO010000130">
    <property type="protein sequence ID" value="KAF4671716.1"/>
    <property type="molecule type" value="Genomic_DNA"/>
</dbReference>
<sequence>MPNTVSGLLALLLAFVSGQKHRESQILYGKGRDSHYILIPDPRSWPQGVIKHLNDLDLIHSRTVVNGVKVFHMNPYIIDAKNNTEPATKASVIRVNSDGLTEMLSSDVDKKGRECFTDVIGSTPAVAVTAYGHGVLHMRPSTDISRVEHDLSSCDDGFKVLIPRGGDQFPIIGTYVGVNKDNFALRLKLTRDHAPEFALRQCVDGQLGELQRIIYHQMCNFLLASVVFKKGGTSQFFHAVLTPITSPLGAEFTNPPSCFGFIKRSKNIEPFPASPNCHGHYYSDFYGFTKSNIKMWDGTVGIGYTVRQRGVPRRFGLFDRQDTI</sequence>
<organism evidence="2 3">
    <name type="scientific">Perkinsus chesapeaki</name>
    <name type="common">Clam parasite</name>
    <name type="synonym">Perkinsus andrewsi</name>
    <dbReference type="NCBI Taxonomy" id="330153"/>
    <lineage>
        <taxon>Eukaryota</taxon>
        <taxon>Sar</taxon>
        <taxon>Alveolata</taxon>
        <taxon>Perkinsozoa</taxon>
        <taxon>Perkinsea</taxon>
        <taxon>Perkinsida</taxon>
        <taxon>Perkinsidae</taxon>
        <taxon>Perkinsus</taxon>
    </lineage>
</organism>
<evidence type="ECO:0000313" key="3">
    <source>
        <dbReference type="Proteomes" id="UP000591131"/>
    </source>
</evidence>
<comment type="caution">
    <text evidence="2">The sequence shown here is derived from an EMBL/GenBank/DDBJ whole genome shotgun (WGS) entry which is preliminary data.</text>
</comment>
<dbReference type="Proteomes" id="UP000591131">
    <property type="component" value="Unassembled WGS sequence"/>
</dbReference>
<protein>
    <submittedName>
        <fullName evidence="2">Uncharacterized protein</fullName>
    </submittedName>
</protein>
<dbReference type="OrthoDB" id="10465477at2759"/>